<comment type="cofactor">
    <cofactor evidence="2">
        <name>Zn(2+)</name>
        <dbReference type="ChEBI" id="CHEBI:29105"/>
    </cofactor>
</comment>
<keyword evidence="12" id="KW-1185">Reference proteome</keyword>
<dbReference type="Pfam" id="PF00753">
    <property type="entry name" value="Lactamase_B"/>
    <property type="match status" value="1"/>
</dbReference>
<keyword evidence="7" id="KW-0378">Hydrolase</keyword>
<evidence type="ECO:0000256" key="1">
    <source>
        <dbReference type="ARBA" id="ARBA00001623"/>
    </source>
</evidence>
<keyword evidence="6" id="KW-0479">Metal-binding</keyword>
<dbReference type="PANTHER" id="PTHR11935:SF94">
    <property type="entry name" value="TENZING NORGAY, ISOFORM C"/>
    <property type="match status" value="1"/>
</dbReference>
<evidence type="ECO:0000259" key="10">
    <source>
        <dbReference type="SMART" id="SM00849"/>
    </source>
</evidence>
<evidence type="ECO:0000256" key="8">
    <source>
        <dbReference type="ARBA" id="ARBA00022833"/>
    </source>
</evidence>
<dbReference type="Pfam" id="PF16123">
    <property type="entry name" value="HAGH_C"/>
    <property type="match status" value="1"/>
</dbReference>
<proteinExistence type="inferred from homology"/>
<dbReference type="InterPro" id="IPR035680">
    <property type="entry name" value="Clx_II_MBL"/>
</dbReference>
<comment type="catalytic activity">
    <reaction evidence="1">
        <text>an S-(2-hydroxyacyl)glutathione + H2O = a 2-hydroxy carboxylate + glutathione + H(+)</text>
        <dbReference type="Rhea" id="RHEA:21864"/>
        <dbReference type="ChEBI" id="CHEBI:15377"/>
        <dbReference type="ChEBI" id="CHEBI:15378"/>
        <dbReference type="ChEBI" id="CHEBI:57925"/>
        <dbReference type="ChEBI" id="CHEBI:58896"/>
        <dbReference type="ChEBI" id="CHEBI:71261"/>
        <dbReference type="EC" id="3.1.2.6"/>
    </reaction>
</comment>
<comment type="pathway">
    <text evidence="3">Secondary metabolite metabolism; methylglyoxal degradation; (R)-lactate from methylglyoxal: step 2/2.</text>
</comment>
<protein>
    <recommendedName>
        <fullName evidence="5">hydroxyacylglutathione hydrolase</fullName>
        <ecNumber evidence="5">3.1.2.6</ecNumber>
    </recommendedName>
    <alternativeName>
        <fullName evidence="9">Glyoxalase II</fullName>
    </alternativeName>
</protein>
<comment type="caution">
    <text evidence="11">The sequence shown here is derived from an EMBL/GenBank/DDBJ whole genome shotgun (WGS) entry which is preliminary data.</text>
</comment>
<gene>
    <name evidence="11" type="ORF">PSTT_12777</name>
</gene>
<evidence type="ECO:0000256" key="9">
    <source>
        <dbReference type="ARBA" id="ARBA00031044"/>
    </source>
</evidence>
<sequence length="336" mass="37073">MGLAHQLMLISKISRSFHSSLSASKLAQFLTLTSCFRYRCSNITCFSFLYTCVFQFQDENCSSSSEGRQLNYSYLIIDEKTNLAAVVDPCEPKEIIKAAKTENVTLSGTILTTHHHEDHSGGNVELASFLRENVTSKDKVKVYGGSKKIPGLTTLVEHNTTFKLSLGEKKEGDDDVQSIEVTCLATPCHTGDSICYHLKDPRQGGPGCVFTGDTLFVAGCGRFFEGTAEEMDQALNQRLSSLPDETVTYVGHEYTKSNAAFAKSIEPKNEHLLSLIKVCDSSKEITTGKYTIGDEKKFNPFMRLEEPDVISATGLGSPSRVEVMTKLRELKNSFKA</sequence>
<evidence type="ECO:0000256" key="7">
    <source>
        <dbReference type="ARBA" id="ARBA00022801"/>
    </source>
</evidence>
<dbReference type="GO" id="GO:0046872">
    <property type="term" value="F:metal ion binding"/>
    <property type="evidence" value="ECO:0007669"/>
    <property type="project" value="UniProtKB-KW"/>
</dbReference>
<comment type="similarity">
    <text evidence="4">Belongs to the metallo-beta-lactamase superfamily. Glyoxalase II family.</text>
</comment>
<dbReference type="CDD" id="cd07723">
    <property type="entry name" value="hydroxyacylglutathione_hydrolase_MBL-fold"/>
    <property type="match status" value="1"/>
</dbReference>
<dbReference type="AlphaFoldDB" id="A0A2S4UUV5"/>
<reference evidence="11" key="1">
    <citation type="submission" date="2017-12" db="EMBL/GenBank/DDBJ databases">
        <title>Gene loss provides genomic basis for host adaptation in cereal stripe rust fungi.</title>
        <authorList>
            <person name="Xia C."/>
        </authorList>
    </citation>
    <scope>NUCLEOTIDE SEQUENCE [LARGE SCALE GENOMIC DNA]</scope>
    <source>
        <strain evidence="11">93-210</strain>
    </source>
</reference>
<accession>A0A2S4UUV5</accession>
<name>A0A2S4UUV5_9BASI</name>
<keyword evidence="8" id="KW-0862">Zinc</keyword>
<evidence type="ECO:0000256" key="5">
    <source>
        <dbReference type="ARBA" id="ARBA00011917"/>
    </source>
</evidence>
<evidence type="ECO:0000256" key="3">
    <source>
        <dbReference type="ARBA" id="ARBA00004963"/>
    </source>
</evidence>
<dbReference type="InterPro" id="IPR036866">
    <property type="entry name" value="RibonucZ/Hydroxyglut_hydro"/>
</dbReference>
<dbReference type="SMART" id="SM00849">
    <property type="entry name" value="Lactamase_B"/>
    <property type="match status" value="1"/>
</dbReference>
<dbReference type="EC" id="3.1.2.6" evidence="5"/>
<organism evidence="11 12">
    <name type="scientific">Puccinia striiformis</name>
    <dbReference type="NCBI Taxonomy" id="27350"/>
    <lineage>
        <taxon>Eukaryota</taxon>
        <taxon>Fungi</taxon>
        <taxon>Dikarya</taxon>
        <taxon>Basidiomycota</taxon>
        <taxon>Pucciniomycotina</taxon>
        <taxon>Pucciniomycetes</taxon>
        <taxon>Pucciniales</taxon>
        <taxon>Pucciniaceae</taxon>
        <taxon>Puccinia</taxon>
    </lineage>
</organism>
<dbReference type="PANTHER" id="PTHR11935">
    <property type="entry name" value="BETA LACTAMASE DOMAIN"/>
    <property type="match status" value="1"/>
</dbReference>
<dbReference type="VEuPathDB" id="FungiDB:PSTT_12777"/>
<dbReference type="EMBL" id="PKSL01000166">
    <property type="protein sequence ID" value="POW01052.1"/>
    <property type="molecule type" value="Genomic_DNA"/>
</dbReference>
<dbReference type="Proteomes" id="UP000239156">
    <property type="component" value="Unassembled WGS sequence"/>
</dbReference>
<evidence type="ECO:0000313" key="12">
    <source>
        <dbReference type="Proteomes" id="UP000239156"/>
    </source>
</evidence>
<dbReference type="GO" id="GO:0004416">
    <property type="term" value="F:hydroxyacylglutathione hydrolase activity"/>
    <property type="evidence" value="ECO:0007669"/>
    <property type="project" value="UniProtKB-EC"/>
</dbReference>
<dbReference type="InterPro" id="IPR032282">
    <property type="entry name" value="HAGH_C"/>
</dbReference>
<dbReference type="Gene3D" id="3.60.15.10">
    <property type="entry name" value="Ribonuclease Z/Hydroxyacylglutathione hydrolase-like"/>
    <property type="match status" value="1"/>
</dbReference>
<evidence type="ECO:0000256" key="4">
    <source>
        <dbReference type="ARBA" id="ARBA00006759"/>
    </source>
</evidence>
<dbReference type="UniPathway" id="UPA00619">
    <property type="reaction ID" value="UER00676"/>
</dbReference>
<evidence type="ECO:0000313" key="11">
    <source>
        <dbReference type="EMBL" id="POW01052.1"/>
    </source>
</evidence>
<evidence type="ECO:0000256" key="6">
    <source>
        <dbReference type="ARBA" id="ARBA00022723"/>
    </source>
</evidence>
<evidence type="ECO:0000256" key="2">
    <source>
        <dbReference type="ARBA" id="ARBA00001947"/>
    </source>
</evidence>
<feature type="domain" description="Metallo-beta-lactamase" evidence="10">
    <location>
        <begin position="70"/>
        <end position="252"/>
    </location>
</feature>
<dbReference type="InterPro" id="IPR001279">
    <property type="entry name" value="Metallo-B-lactamas"/>
</dbReference>
<dbReference type="SUPFAM" id="SSF56281">
    <property type="entry name" value="Metallo-hydrolase/oxidoreductase"/>
    <property type="match status" value="1"/>
</dbReference>